<keyword evidence="3" id="KW-1185">Reference proteome</keyword>
<sequence length="223" mass="24120">MYPFGYEVLVVINFKLCDVVQPILTQVPYLLSEDIVTLVLMHISFSVLTLYVMTINPPSRLMFSPLLRCDCGRTGGQTSRGGGRTGEPTSIVGGQAGDQDGPRGDQGIGVNGGDDEVPDFSTVIAQQLQDLLPTIIAQVGNHASNIQGDVRCVNVSTSRNGCSYKDFMACNLKDYDGKGGAIVYTRWIEKIESVKDMSGCGANQKIKYTSGLVIGKALTWWNT</sequence>
<evidence type="ECO:0000256" key="1">
    <source>
        <dbReference type="SAM" id="MobiDB-lite"/>
    </source>
</evidence>
<name>A0ABQ5B7Y2_9ASTR</name>
<accession>A0ABQ5B7Y2</accession>
<evidence type="ECO:0000313" key="3">
    <source>
        <dbReference type="Proteomes" id="UP001151760"/>
    </source>
</evidence>
<reference evidence="2" key="2">
    <citation type="submission" date="2022-01" db="EMBL/GenBank/DDBJ databases">
        <authorList>
            <person name="Yamashiro T."/>
            <person name="Shiraishi A."/>
            <person name="Satake H."/>
            <person name="Nakayama K."/>
        </authorList>
    </citation>
    <scope>NUCLEOTIDE SEQUENCE</scope>
</reference>
<reference evidence="2" key="1">
    <citation type="journal article" date="2022" name="Int. J. Mol. Sci.">
        <title>Draft Genome of Tanacetum Coccineum: Genomic Comparison of Closely Related Tanacetum-Family Plants.</title>
        <authorList>
            <person name="Yamashiro T."/>
            <person name="Shiraishi A."/>
            <person name="Nakayama K."/>
            <person name="Satake H."/>
        </authorList>
    </citation>
    <scope>NUCLEOTIDE SEQUENCE</scope>
</reference>
<proteinExistence type="predicted"/>
<evidence type="ECO:0008006" key="4">
    <source>
        <dbReference type="Google" id="ProtNLM"/>
    </source>
</evidence>
<protein>
    <recommendedName>
        <fullName evidence="4">Reverse transcriptase domain-containing protein</fullName>
    </recommendedName>
</protein>
<evidence type="ECO:0000313" key="2">
    <source>
        <dbReference type="EMBL" id="GJT10027.1"/>
    </source>
</evidence>
<feature type="region of interest" description="Disordered" evidence="1">
    <location>
        <begin position="74"/>
        <end position="110"/>
    </location>
</feature>
<dbReference type="EMBL" id="BQNB010012956">
    <property type="protein sequence ID" value="GJT10027.1"/>
    <property type="molecule type" value="Genomic_DNA"/>
</dbReference>
<gene>
    <name evidence="2" type="ORF">Tco_0857069</name>
</gene>
<feature type="compositionally biased region" description="Gly residues" evidence="1">
    <location>
        <begin position="74"/>
        <end position="85"/>
    </location>
</feature>
<comment type="caution">
    <text evidence="2">The sequence shown here is derived from an EMBL/GenBank/DDBJ whole genome shotgun (WGS) entry which is preliminary data.</text>
</comment>
<organism evidence="2 3">
    <name type="scientific">Tanacetum coccineum</name>
    <dbReference type="NCBI Taxonomy" id="301880"/>
    <lineage>
        <taxon>Eukaryota</taxon>
        <taxon>Viridiplantae</taxon>
        <taxon>Streptophyta</taxon>
        <taxon>Embryophyta</taxon>
        <taxon>Tracheophyta</taxon>
        <taxon>Spermatophyta</taxon>
        <taxon>Magnoliopsida</taxon>
        <taxon>eudicotyledons</taxon>
        <taxon>Gunneridae</taxon>
        <taxon>Pentapetalae</taxon>
        <taxon>asterids</taxon>
        <taxon>campanulids</taxon>
        <taxon>Asterales</taxon>
        <taxon>Asteraceae</taxon>
        <taxon>Asteroideae</taxon>
        <taxon>Anthemideae</taxon>
        <taxon>Anthemidinae</taxon>
        <taxon>Tanacetum</taxon>
    </lineage>
</organism>
<dbReference type="Proteomes" id="UP001151760">
    <property type="component" value="Unassembled WGS sequence"/>
</dbReference>